<organism evidence="1 2">
    <name type="scientific">Mycena pura</name>
    <dbReference type="NCBI Taxonomy" id="153505"/>
    <lineage>
        <taxon>Eukaryota</taxon>
        <taxon>Fungi</taxon>
        <taxon>Dikarya</taxon>
        <taxon>Basidiomycota</taxon>
        <taxon>Agaricomycotina</taxon>
        <taxon>Agaricomycetes</taxon>
        <taxon>Agaricomycetidae</taxon>
        <taxon>Agaricales</taxon>
        <taxon>Marasmiineae</taxon>
        <taxon>Mycenaceae</taxon>
        <taxon>Mycena</taxon>
    </lineage>
</organism>
<gene>
    <name evidence="1" type="ORF">GGX14DRAFT_580803</name>
</gene>
<dbReference type="AlphaFoldDB" id="A0AAD6UPA3"/>
<evidence type="ECO:0000313" key="2">
    <source>
        <dbReference type="Proteomes" id="UP001219525"/>
    </source>
</evidence>
<protein>
    <submittedName>
        <fullName evidence="1">Uncharacterized protein</fullName>
    </submittedName>
</protein>
<name>A0AAD6UPA3_9AGAR</name>
<keyword evidence="2" id="KW-1185">Reference proteome</keyword>
<sequence length="158" mass="17321">MSLRSTCPSASRHWRGPSGSHLVPLRACLFTACSADTRTNLAPPPFFYLTILCPKHALPPHKRSLSLLRTAAGPRIVFYRHDPFRTRGACVPPRAALITITGGLVLEALVEPGEQARVYCKLNGHAVMQAQRPRVERGEMVVTHASVQACVRRKTSSS</sequence>
<reference evidence="1" key="1">
    <citation type="submission" date="2023-03" db="EMBL/GenBank/DDBJ databases">
        <title>Massive genome expansion in bonnet fungi (Mycena s.s.) driven by repeated elements and novel gene families across ecological guilds.</title>
        <authorList>
            <consortium name="Lawrence Berkeley National Laboratory"/>
            <person name="Harder C.B."/>
            <person name="Miyauchi S."/>
            <person name="Viragh M."/>
            <person name="Kuo A."/>
            <person name="Thoen E."/>
            <person name="Andreopoulos B."/>
            <person name="Lu D."/>
            <person name="Skrede I."/>
            <person name="Drula E."/>
            <person name="Henrissat B."/>
            <person name="Morin E."/>
            <person name="Kohler A."/>
            <person name="Barry K."/>
            <person name="LaButti K."/>
            <person name="Morin E."/>
            <person name="Salamov A."/>
            <person name="Lipzen A."/>
            <person name="Mereny Z."/>
            <person name="Hegedus B."/>
            <person name="Baldrian P."/>
            <person name="Stursova M."/>
            <person name="Weitz H."/>
            <person name="Taylor A."/>
            <person name="Grigoriev I.V."/>
            <person name="Nagy L.G."/>
            <person name="Martin F."/>
            <person name="Kauserud H."/>
        </authorList>
    </citation>
    <scope>NUCLEOTIDE SEQUENCE</scope>
    <source>
        <strain evidence="1">9144</strain>
    </source>
</reference>
<dbReference type="Proteomes" id="UP001219525">
    <property type="component" value="Unassembled WGS sequence"/>
</dbReference>
<comment type="caution">
    <text evidence="1">The sequence shown here is derived from an EMBL/GenBank/DDBJ whole genome shotgun (WGS) entry which is preliminary data.</text>
</comment>
<evidence type="ECO:0000313" key="1">
    <source>
        <dbReference type="EMBL" id="KAJ7189325.1"/>
    </source>
</evidence>
<proteinExistence type="predicted"/>
<dbReference type="EMBL" id="JARJCW010000182">
    <property type="protein sequence ID" value="KAJ7189325.1"/>
    <property type="molecule type" value="Genomic_DNA"/>
</dbReference>
<accession>A0AAD6UPA3</accession>